<dbReference type="AlphaFoldDB" id="A0A9N9J2A6"/>
<dbReference type="OrthoDB" id="2445293at2759"/>
<keyword evidence="3" id="KW-1185">Reference proteome</keyword>
<dbReference type="Proteomes" id="UP000789405">
    <property type="component" value="Unassembled WGS sequence"/>
</dbReference>
<feature type="non-terminal residue" evidence="2">
    <location>
        <position position="205"/>
    </location>
</feature>
<name>A0A9N9J2A6_9GLOM</name>
<evidence type="ECO:0000313" key="2">
    <source>
        <dbReference type="EMBL" id="CAG8762348.1"/>
    </source>
</evidence>
<comment type="caution">
    <text evidence="2">The sequence shown here is derived from an EMBL/GenBank/DDBJ whole genome shotgun (WGS) entry which is preliminary data.</text>
</comment>
<organism evidence="2 3">
    <name type="scientific">Dentiscutata erythropus</name>
    <dbReference type="NCBI Taxonomy" id="1348616"/>
    <lineage>
        <taxon>Eukaryota</taxon>
        <taxon>Fungi</taxon>
        <taxon>Fungi incertae sedis</taxon>
        <taxon>Mucoromycota</taxon>
        <taxon>Glomeromycotina</taxon>
        <taxon>Glomeromycetes</taxon>
        <taxon>Diversisporales</taxon>
        <taxon>Gigasporaceae</taxon>
        <taxon>Dentiscutata</taxon>
    </lineage>
</organism>
<protein>
    <submittedName>
        <fullName evidence="2">19401_t:CDS:1</fullName>
    </submittedName>
</protein>
<dbReference type="EMBL" id="CAJVPY010017523">
    <property type="protein sequence ID" value="CAG8762348.1"/>
    <property type="molecule type" value="Genomic_DNA"/>
</dbReference>
<proteinExistence type="predicted"/>
<evidence type="ECO:0000256" key="1">
    <source>
        <dbReference type="SAM" id="MobiDB-lite"/>
    </source>
</evidence>
<reference evidence="2" key="1">
    <citation type="submission" date="2021-06" db="EMBL/GenBank/DDBJ databases">
        <authorList>
            <person name="Kallberg Y."/>
            <person name="Tangrot J."/>
            <person name="Rosling A."/>
        </authorList>
    </citation>
    <scope>NUCLEOTIDE SEQUENCE</scope>
    <source>
        <strain evidence="2">MA453B</strain>
    </source>
</reference>
<accession>A0A9N9J2A6</accession>
<sequence length="205" mass="23732">MVPWVRRFLREANLMSPKNAFNIEKRVKLETANYKLQDYWETIILEKKQISVKRKHLAGGLDLLYASEKSNAQHILSDEKKDQTPIGHESGPTFTNYDDESDESNVECELRLNVDEIGFDEYIEQGNKYDTLENLRMHVKSNFVRKEKVSRDIKSSLQEYIETALDGDDGGLYKLRETIVSSFSKTFDLTTDGIFLTNAVYISIF</sequence>
<feature type="region of interest" description="Disordered" evidence="1">
    <location>
        <begin position="78"/>
        <end position="100"/>
    </location>
</feature>
<gene>
    <name evidence="2" type="ORF">DERYTH_LOCUS17937</name>
</gene>
<evidence type="ECO:0000313" key="3">
    <source>
        <dbReference type="Proteomes" id="UP000789405"/>
    </source>
</evidence>